<sequence length="481" mass="55783">MKKNIVFIMVDQMRSDCLGIKNSSIETPILDMMVKHGFLFDKTYSAVPSCIAARASILTGLSPKTHGRVGYMDSIPWNYKNYLAEVFSNNGYHTQCIGKMHVYPERSLCGFHNILLHDGYLHNSRNFEKPFKSQFYCTDDYLYWLKEKKGIDFDINDNGLECNSWVARPWMYEENLHPTNWVVAEGINFLRKKDPTKPFFLTLSFVRPHSPLDPPKYYFDMYKDSEIENPYIGDWEDINYSNDDGLDINCIQGKISEKALKRAKAAYYGSITHIDSQIGRFLQALTEHNCLDNTLIVFLSDHGDLLGDHNFFRKGLPYEGSSKVPFIIYDPSNILNIKTNKIFNELVELRDIMPTLLDLCDLSIPSTVEGKSVKKIMFNKGKIHDYIHGEHSLGDLSNQFIVTKDYKYIWFSKTGKEQLFNLKDDEKELYNLSNVPKYNNILTILRNYLIYELKDREEGYVKNNKLIPDKTPKSVLNKTLS</sequence>
<evidence type="ECO:0000313" key="6">
    <source>
        <dbReference type="Proteomes" id="UP000184035"/>
    </source>
</evidence>
<dbReference type="SUPFAM" id="SSF53649">
    <property type="entry name" value="Alkaline phosphatase-like"/>
    <property type="match status" value="1"/>
</dbReference>
<evidence type="ECO:0000256" key="1">
    <source>
        <dbReference type="ARBA" id="ARBA00008779"/>
    </source>
</evidence>
<dbReference type="OrthoDB" id="279611at2"/>
<dbReference type="RefSeq" id="WP_072892824.1">
    <property type="nucleotide sequence ID" value="NZ_FQVM01000003.1"/>
</dbReference>
<reference evidence="5 6" key="1">
    <citation type="submission" date="2016-11" db="EMBL/GenBank/DDBJ databases">
        <authorList>
            <person name="Jaros S."/>
            <person name="Januszkiewicz K."/>
            <person name="Wedrychowicz H."/>
        </authorList>
    </citation>
    <scope>NUCLEOTIDE SEQUENCE [LARGE SCALE GENOMIC DNA]</scope>
    <source>
        <strain evidence="5 6">DSM 2631</strain>
    </source>
</reference>
<dbReference type="PANTHER" id="PTHR45953:SF1">
    <property type="entry name" value="IDURONATE 2-SULFATASE"/>
    <property type="match status" value="1"/>
</dbReference>
<keyword evidence="3" id="KW-0378">Hydrolase</keyword>
<dbReference type="Proteomes" id="UP000184035">
    <property type="component" value="Unassembled WGS sequence"/>
</dbReference>
<gene>
    <name evidence="5" type="ORF">SAMN05443638_103139</name>
</gene>
<keyword evidence="6" id="KW-1185">Reference proteome</keyword>
<dbReference type="InterPro" id="IPR024607">
    <property type="entry name" value="Sulfatase_CS"/>
</dbReference>
<name>A0A1M4TV81_9CLOT</name>
<dbReference type="STRING" id="1533.SAMN05443638_103139"/>
<comment type="similarity">
    <text evidence="1">Belongs to the sulfatase family.</text>
</comment>
<dbReference type="GO" id="GO:0005737">
    <property type="term" value="C:cytoplasm"/>
    <property type="evidence" value="ECO:0007669"/>
    <property type="project" value="TreeGrafter"/>
</dbReference>
<proteinExistence type="inferred from homology"/>
<dbReference type="NCBIfam" id="NF010322">
    <property type="entry name" value="PRK13759.1"/>
    <property type="match status" value="1"/>
</dbReference>
<dbReference type="GO" id="GO:0008484">
    <property type="term" value="F:sulfuric ester hydrolase activity"/>
    <property type="evidence" value="ECO:0007669"/>
    <property type="project" value="TreeGrafter"/>
</dbReference>
<protein>
    <submittedName>
        <fullName evidence="5">Arylsulfatase A</fullName>
    </submittedName>
</protein>
<evidence type="ECO:0000313" key="5">
    <source>
        <dbReference type="EMBL" id="SHE48346.1"/>
    </source>
</evidence>
<dbReference type="EMBL" id="FQVM01000003">
    <property type="protein sequence ID" value="SHE48346.1"/>
    <property type="molecule type" value="Genomic_DNA"/>
</dbReference>
<dbReference type="Gene3D" id="3.40.720.10">
    <property type="entry name" value="Alkaline Phosphatase, subunit A"/>
    <property type="match status" value="1"/>
</dbReference>
<dbReference type="Pfam" id="PF00884">
    <property type="entry name" value="Sulfatase"/>
    <property type="match status" value="1"/>
</dbReference>
<dbReference type="PROSITE" id="PS00149">
    <property type="entry name" value="SULFATASE_2"/>
    <property type="match status" value="1"/>
</dbReference>
<feature type="domain" description="Sulfatase N-terminal" evidence="4">
    <location>
        <begin position="3"/>
        <end position="361"/>
    </location>
</feature>
<organism evidence="5 6">
    <name type="scientific">Clostridium fallax</name>
    <dbReference type="NCBI Taxonomy" id="1533"/>
    <lineage>
        <taxon>Bacteria</taxon>
        <taxon>Bacillati</taxon>
        <taxon>Bacillota</taxon>
        <taxon>Clostridia</taxon>
        <taxon>Eubacteriales</taxon>
        <taxon>Clostridiaceae</taxon>
        <taxon>Clostridium</taxon>
    </lineage>
</organism>
<evidence type="ECO:0000259" key="4">
    <source>
        <dbReference type="Pfam" id="PF00884"/>
    </source>
</evidence>
<dbReference type="PANTHER" id="PTHR45953">
    <property type="entry name" value="IDURONATE 2-SULFATASE"/>
    <property type="match status" value="1"/>
</dbReference>
<keyword evidence="2" id="KW-0479">Metal-binding</keyword>
<dbReference type="InterPro" id="IPR000917">
    <property type="entry name" value="Sulfatase_N"/>
</dbReference>
<accession>A0A1M4TV81</accession>
<dbReference type="InterPro" id="IPR017850">
    <property type="entry name" value="Alkaline_phosphatase_core_sf"/>
</dbReference>
<evidence type="ECO:0000256" key="3">
    <source>
        <dbReference type="ARBA" id="ARBA00022801"/>
    </source>
</evidence>
<dbReference type="AlphaFoldDB" id="A0A1M4TV81"/>
<evidence type="ECO:0000256" key="2">
    <source>
        <dbReference type="ARBA" id="ARBA00022723"/>
    </source>
</evidence>
<dbReference type="GO" id="GO:0046872">
    <property type="term" value="F:metal ion binding"/>
    <property type="evidence" value="ECO:0007669"/>
    <property type="project" value="UniProtKB-KW"/>
</dbReference>